<dbReference type="STRING" id="1325564.NSJP_3993"/>
<evidence type="ECO:0000256" key="1">
    <source>
        <dbReference type="ARBA" id="ARBA00004370"/>
    </source>
</evidence>
<dbReference type="OrthoDB" id="9806370at2"/>
<evidence type="ECO:0000256" key="4">
    <source>
        <dbReference type="ARBA" id="ARBA00023136"/>
    </source>
</evidence>
<evidence type="ECO:0000313" key="7">
    <source>
        <dbReference type="EMBL" id="SLM50160.1"/>
    </source>
</evidence>
<keyword evidence="4 5" id="KW-0472">Membrane</keyword>
<dbReference type="GO" id="GO:0016020">
    <property type="term" value="C:membrane"/>
    <property type="evidence" value="ECO:0007669"/>
    <property type="project" value="UniProtKB-SubCell"/>
</dbReference>
<feature type="transmembrane region" description="Helical" evidence="5">
    <location>
        <begin position="104"/>
        <end position="122"/>
    </location>
</feature>
<protein>
    <recommendedName>
        <fullName evidence="6">TMEM205-like domain-containing protein</fullName>
    </recommendedName>
</protein>
<dbReference type="RefSeq" id="WP_080888295.1">
    <property type="nucleotide sequence ID" value="NZ_LT828648.1"/>
</dbReference>
<keyword evidence="8" id="KW-1185">Reference proteome</keyword>
<sequence length="185" mass="20095">MSCRGLHQPVDTVNRWVYRGLLCGLTLELLALATWVGGLIVLIGAVIPAVFNTLGGQDSGGFLLTRAFEGYNRLVVVAMALLVAIAVCRQWSGHPAVSVSRLEVVLLTLMGILLCVIVLVLHPQAAALQAEAFAVKDEQARKAAFEAFFRLHMPVRSLYMINMGLGIALLAMKVTRLVSRRESQV</sequence>
<dbReference type="Proteomes" id="UP000192042">
    <property type="component" value="Chromosome I"/>
</dbReference>
<evidence type="ECO:0000256" key="2">
    <source>
        <dbReference type="ARBA" id="ARBA00022692"/>
    </source>
</evidence>
<feature type="transmembrane region" description="Helical" evidence="5">
    <location>
        <begin position="71"/>
        <end position="92"/>
    </location>
</feature>
<proteinExistence type="predicted"/>
<dbReference type="Pfam" id="PF13664">
    <property type="entry name" value="DUF4149"/>
    <property type="match status" value="1"/>
</dbReference>
<comment type="subcellular location">
    <subcellularLocation>
        <location evidence="1">Membrane</location>
    </subcellularLocation>
</comment>
<keyword evidence="2 5" id="KW-0812">Transmembrane</keyword>
<evidence type="ECO:0000313" key="8">
    <source>
        <dbReference type="Proteomes" id="UP000192042"/>
    </source>
</evidence>
<dbReference type="EMBL" id="LT828648">
    <property type="protein sequence ID" value="SLM50160.1"/>
    <property type="molecule type" value="Genomic_DNA"/>
</dbReference>
<accession>A0A1W1IAY7</accession>
<evidence type="ECO:0000256" key="3">
    <source>
        <dbReference type="ARBA" id="ARBA00022989"/>
    </source>
</evidence>
<organism evidence="7 8">
    <name type="scientific">Nitrospira japonica</name>
    <dbReference type="NCBI Taxonomy" id="1325564"/>
    <lineage>
        <taxon>Bacteria</taxon>
        <taxon>Pseudomonadati</taxon>
        <taxon>Nitrospirota</taxon>
        <taxon>Nitrospiria</taxon>
        <taxon>Nitrospirales</taxon>
        <taxon>Nitrospiraceae</taxon>
        <taxon>Nitrospira</taxon>
    </lineage>
</organism>
<gene>
    <name evidence="7" type="ORF">NSJP_3993</name>
</gene>
<feature type="transmembrane region" description="Helical" evidence="5">
    <location>
        <begin position="158"/>
        <end position="178"/>
    </location>
</feature>
<evidence type="ECO:0000256" key="5">
    <source>
        <dbReference type="SAM" id="Phobius"/>
    </source>
</evidence>
<dbReference type="AlphaFoldDB" id="A0A1W1IAY7"/>
<feature type="transmembrane region" description="Helical" evidence="5">
    <location>
        <begin position="21"/>
        <end position="51"/>
    </location>
</feature>
<evidence type="ECO:0000259" key="6">
    <source>
        <dbReference type="Pfam" id="PF13664"/>
    </source>
</evidence>
<feature type="domain" description="TMEM205-like" evidence="6">
    <location>
        <begin position="30"/>
        <end position="132"/>
    </location>
</feature>
<name>A0A1W1IAY7_9BACT</name>
<dbReference type="InterPro" id="IPR025423">
    <property type="entry name" value="TMEM205-like"/>
</dbReference>
<reference evidence="7 8" key="1">
    <citation type="submission" date="2017-03" db="EMBL/GenBank/DDBJ databases">
        <authorList>
            <person name="Afonso C.L."/>
            <person name="Miller P.J."/>
            <person name="Scott M.A."/>
            <person name="Spackman E."/>
            <person name="Goraichik I."/>
            <person name="Dimitrov K.M."/>
            <person name="Suarez D.L."/>
            <person name="Swayne D.E."/>
        </authorList>
    </citation>
    <scope>NUCLEOTIDE SEQUENCE [LARGE SCALE GENOMIC DNA]</scope>
    <source>
        <strain evidence="7">Genome sequencing of Nitrospira japonica strain NJ11</strain>
    </source>
</reference>
<keyword evidence="3 5" id="KW-1133">Transmembrane helix</keyword>
<dbReference type="KEGG" id="nja:NSJP_3993"/>